<dbReference type="InterPro" id="IPR004815">
    <property type="entry name" value="Lon_bac/euk-typ"/>
</dbReference>
<dbReference type="SUPFAM" id="SSF52540">
    <property type="entry name" value="P-loop containing nucleoside triphosphate hydrolases"/>
    <property type="match status" value="1"/>
</dbReference>
<evidence type="ECO:0000313" key="18">
    <source>
        <dbReference type="Proteomes" id="UP000593765"/>
    </source>
</evidence>
<keyword evidence="2 9" id="KW-0963">Cytoplasm</keyword>
<keyword evidence="18" id="KW-1185">Reference proteome</keyword>
<dbReference type="Gene3D" id="3.40.50.300">
    <property type="entry name" value="P-loop containing nucleotide triphosphate hydrolases"/>
    <property type="match status" value="1"/>
</dbReference>
<feature type="region of interest" description="Disordered" evidence="14">
    <location>
        <begin position="613"/>
        <end position="643"/>
    </location>
</feature>
<dbReference type="KEGG" id="hbs:IPV69_20615"/>
<dbReference type="Gene3D" id="3.30.230.10">
    <property type="match status" value="1"/>
</dbReference>
<comment type="induction">
    <text evidence="9">By heat shock.</text>
</comment>
<dbReference type="SUPFAM" id="SSF88697">
    <property type="entry name" value="PUA domain-like"/>
    <property type="match status" value="1"/>
</dbReference>
<dbReference type="Pfam" id="PF05362">
    <property type="entry name" value="Lon_C"/>
    <property type="match status" value="1"/>
</dbReference>
<dbReference type="Gene3D" id="1.20.58.1480">
    <property type="match status" value="1"/>
</dbReference>
<dbReference type="PROSITE" id="PS51786">
    <property type="entry name" value="LON_PROTEOLYTIC"/>
    <property type="match status" value="1"/>
</dbReference>
<dbReference type="InterPro" id="IPR003593">
    <property type="entry name" value="AAA+_ATPase"/>
</dbReference>
<dbReference type="InterPro" id="IPR054594">
    <property type="entry name" value="Lon_lid"/>
</dbReference>
<dbReference type="Gene3D" id="1.20.5.5270">
    <property type="match status" value="1"/>
</dbReference>
<dbReference type="Proteomes" id="UP000593765">
    <property type="component" value="Chromosome"/>
</dbReference>
<dbReference type="GO" id="GO:0006515">
    <property type="term" value="P:protein quality control for misfolded or incompletely synthesized proteins"/>
    <property type="evidence" value="ECO:0007669"/>
    <property type="project" value="UniProtKB-UniRule"/>
</dbReference>
<dbReference type="InterPro" id="IPR020568">
    <property type="entry name" value="Ribosomal_Su5_D2-typ_SF"/>
</dbReference>
<evidence type="ECO:0000256" key="9">
    <source>
        <dbReference type="HAMAP-Rule" id="MF_01973"/>
    </source>
</evidence>
<dbReference type="InterPro" id="IPR027543">
    <property type="entry name" value="Lon_bac"/>
</dbReference>
<dbReference type="GO" id="GO:0004252">
    <property type="term" value="F:serine-type endopeptidase activity"/>
    <property type="evidence" value="ECO:0007669"/>
    <property type="project" value="UniProtKB-UniRule"/>
</dbReference>
<evidence type="ECO:0000256" key="13">
    <source>
        <dbReference type="PROSITE-ProRule" id="PRU01122"/>
    </source>
</evidence>
<dbReference type="PIRSF" id="PIRSF001174">
    <property type="entry name" value="Lon_proteas"/>
    <property type="match status" value="1"/>
</dbReference>
<dbReference type="PRINTS" id="PR00830">
    <property type="entry name" value="ENDOLAPTASE"/>
</dbReference>
<dbReference type="SMART" id="SM00464">
    <property type="entry name" value="LON"/>
    <property type="match status" value="1"/>
</dbReference>
<evidence type="ECO:0000256" key="7">
    <source>
        <dbReference type="ARBA" id="ARBA00022840"/>
    </source>
</evidence>
<dbReference type="InterPro" id="IPR027065">
    <property type="entry name" value="Lon_Prtase"/>
</dbReference>
<dbReference type="Pfam" id="PF00004">
    <property type="entry name" value="AAA"/>
    <property type="match status" value="1"/>
</dbReference>
<dbReference type="SUPFAM" id="SSF54211">
    <property type="entry name" value="Ribosomal protein S5 domain 2-like"/>
    <property type="match status" value="1"/>
</dbReference>
<dbReference type="InterPro" id="IPR008269">
    <property type="entry name" value="Lon_proteolytic"/>
</dbReference>
<proteinExistence type="evidence at transcript level"/>
<dbReference type="GO" id="GO:0005524">
    <property type="term" value="F:ATP binding"/>
    <property type="evidence" value="ECO:0007669"/>
    <property type="project" value="UniProtKB-UniRule"/>
</dbReference>
<gene>
    <name evidence="9 17" type="primary">lon</name>
    <name evidence="17" type="ORF">IPV69_20615</name>
</gene>
<dbReference type="AlphaFoldDB" id="A0A7M2WVV7"/>
<feature type="binding site" evidence="9 12">
    <location>
        <begin position="403"/>
        <end position="410"/>
    </location>
    <ligand>
        <name>ATP</name>
        <dbReference type="ChEBI" id="CHEBI:30616"/>
    </ligand>
</feature>
<reference evidence="17 18" key="1">
    <citation type="submission" date="2020-10" db="EMBL/GenBank/DDBJ databases">
        <title>Wide distribution of Phycisphaera-like planctomycetes from WD2101 soil group in peatlands and genome analysis of the first cultivated representative.</title>
        <authorList>
            <person name="Dedysh S.N."/>
            <person name="Beletsky A.V."/>
            <person name="Ivanova A."/>
            <person name="Kulichevskaya I.S."/>
            <person name="Suzina N.E."/>
            <person name="Philippov D.A."/>
            <person name="Rakitin A.L."/>
            <person name="Mardanov A.V."/>
            <person name="Ravin N.V."/>
        </authorList>
    </citation>
    <scope>NUCLEOTIDE SEQUENCE [LARGE SCALE GENOMIC DNA]</scope>
    <source>
        <strain evidence="17 18">M1803</strain>
    </source>
</reference>
<feature type="compositionally biased region" description="Polar residues" evidence="14">
    <location>
        <begin position="633"/>
        <end position="643"/>
    </location>
</feature>
<dbReference type="InterPro" id="IPR014721">
    <property type="entry name" value="Ribsml_uS5_D2-typ_fold_subgr"/>
</dbReference>
<dbReference type="Pfam" id="PF22667">
    <property type="entry name" value="Lon_lid"/>
    <property type="match status" value="1"/>
</dbReference>
<dbReference type="GO" id="GO:0016887">
    <property type="term" value="F:ATP hydrolysis activity"/>
    <property type="evidence" value="ECO:0007669"/>
    <property type="project" value="UniProtKB-UniRule"/>
</dbReference>
<feature type="domain" description="Lon proteolytic" evidence="15">
    <location>
        <begin position="695"/>
        <end position="876"/>
    </location>
</feature>
<dbReference type="PROSITE" id="PS51787">
    <property type="entry name" value="LON_N"/>
    <property type="match status" value="1"/>
</dbReference>
<dbReference type="FunFam" id="3.40.50.300:FF:000382">
    <property type="entry name" value="Lon protease homolog 2, peroxisomal"/>
    <property type="match status" value="1"/>
</dbReference>
<dbReference type="Gene3D" id="1.10.8.60">
    <property type="match status" value="1"/>
</dbReference>
<name>A0A7M2WVV7_9BACT</name>
<comment type="function">
    <text evidence="9">ATP-dependent serine protease that mediates the selective degradation of mutant and abnormal proteins as well as certain short-lived regulatory proteins. Required for cellular homeostasis and for survival from DNA damage and developmental changes induced by stress. Degrades polypeptides processively to yield small peptide fragments that are 5 to 10 amino acids long. Binds to DNA in a double-stranded, site-specific manner.</text>
</comment>
<feature type="domain" description="Lon N-terminal" evidence="16">
    <location>
        <begin position="31"/>
        <end position="227"/>
    </location>
</feature>
<comment type="subcellular location">
    <subcellularLocation>
        <location evidence="1 9 10">Cytoplasm</location>
    </subcellularLocation>
</comment>
<dbReference type="Gene3D" id="2.30.130.40">
    <property type="entry name" value="LON domain-like"/>
    <property type="match status" value="1"/>
</dbReference>
<dbReference type="InterPro" id="IPR015947">
    <property type="entry name" value="PUA-like_sf"/>
</dbReference>
<dbReference type="GO" id="GO:0043565">
    <property type="term" value="F:sequence-specific DNA binding"/>
    <property type="evidence" value="ECO:0007669"/>
    <property type="project" value="UniProtKB-UniRule"/>
</dbReference>
<organism evidence="17 18">
    <name type="scientific">Humisphaera borealis</name>
    <dbReference type="NCBI Taxonomy" id="2807512"/>
    <lineage>
        <taxon>Bacteria</taxon>
        <taxon>Pseudomonadati</taxon>
        <taxon>Planctomycetota</taxon>
        <taxon>Phycisphaerae</taxon>
        <taxon>Tepidisphaerales</taxon>
        <taxon>Tepidisphaeraceae</taxon>
        <taxon>Humisphaera</taxon>
    </lineage>
</organism>
<evidence type="ECO:0000256" key="4">
    <source>
        <dbReference type="ARBA" id="ARBA00022741"/>
    </source>
</evidence>
<comment type="catalytic activity">
    <reaction evidence="9 10 13">
        <text>Hydrolysis of proteins in presence of ATP.</text>
        <dbReference type="EC" id="3.4.21.53"/>
    </reaction>
</comment>
<dbReference type="CDD" id="cd19500">
    <property type="entry name" value="RecA-like_Lon"/>
    <property type="match status" value="1"/>
</dbReference>
<evidence type="ECO:0000256" key="14">
    <source>
        <dbReference type="SAM" id="MobiDB-lite"/>
    </source>
</evidence>
<evidence type="ECO:0000256" key="11">
    <source>
        <dbReference type="PIRSR" id="PIRSR001174-1"/>
    </source>
</evidence>
<keyword evidence="8 9" id="KW-0346">Stress response</keyword>
<comment type="subunit">
    <text evidence="9 10">Homohexamer. Organized in a ring with a central cavity.</text>
</comment>
<evidence type="ECO:0000256" key="3">
    <source>
        <dbReference type="ARBA" id="ARBA00022670"/>
    </source>
</evidence>
<evidence type="ECO:0000256" key="1">
    <source>
        <dbReference type="ARBA" id="ARBA00004496"/>
    </source>
</evidence>
<evidence type="ECO:0000259" key="15">
    <source>
        <dbReference type="PROSITE" id="PS51786"/>
    </source>
</evidence>
<feature type="active site" evidence="9 11">
    <location>
        <position position="782"/>
    </location>
</feature>
<dbReference type="SMART" id="SM00382">
    <property type="entry name" value="AAA"/>
    <property type="match status" value="1"/>
</dbReference>
<feature type="active site" evidence="9 11">
    <location>
        <position position="825"/>
    </location>
</feature>
<feature type="region of interest" description="Disordered" evidence="14">
    <location>
        <begin position="876"/>
        <end position="901"/>
    </location>
</feature>
<dbReference type="NCBIfam" id="TIGR00763">
    <property type="entry name" value="lon"/>
    <property type="match status" value="1"/>
</dbReference>
<accession>A0A7M2WVV7</accession>
<evidence type="ECO:0000256" key="12">
    <source>
        <dbReference type="PIRSR" id="PIRSR001174-2"/>
    </source>
</evidence>
<comment type="similarity">
    <text evidence="9 10 13">Belongs to the peptidase S16 family.</text>
</comment>
<protein>
    <recommendedName>
        <fullName evidence="9 10">Lon protease</fullName>
        <ecNumber evidence="9 10">3.4.21.53</ecNumber>
    </recommendedName>
    <alternativeName>
        <fullName evidence="9">ATP-dependent protease La</fullName>
    </alternativeName>
</protein>
<sequence>MPDTQIIERTPEATTIRTGSNGQTLTLPNIIPLLPIRNIVVFPGTVMPLNVGRPKSKALLDEVMPGEKLIGVCTQRNPELEDPGAGDLHSIGVACMILKLFKMPDGNQSIIVHGLTRFRLLELVQTEPFALGRIEVLEDILVPSQGLDALVASVRQQANRVIELSPNTPEEAAQVLNSITQPAALADFLAANLPIEKGDITDKQKMLEELDVENRLRLIAARLATQLDVLELQNKIQSQVKENIDKSQRRYYLTEQLKAIRKELGESEGGAGGGEIEQLRTKLDEARLPELVLKEADRELARLESIPSASPEYGVIRTWLQIVSELPWSKETIDKIDLIEARKILDRDHHDLDKVKRRIVEYLAVRKLLGEVKKTAEAKALAEGKSLGDQKKSGGGAILCFVGPPGVGKTSLGMSIAEAMGRKFIRVALGGVRDEADIRGHRRTYIGSMPGRLIAELRKAGTRNPVMMLDEIDKMSNDFRGDPASAMLEVLDPAQNHTFTDHYLDVPFDLSKVMFIATANTMDTVPGPLRDRMEVIDIPGYTETDKLSIAKQYLVPRQLEANGLTRPQVKFKDEALKWIIEGYTREAGVRNLERNIGSVARAIAAELVTRSDASNASANARPAKGRKAVHVSNGHTAQSEVTTSDAALREKTATALPVAAAAQSEPEAGKFVVDRDYVTRILGPRRFEPELAQRTSVPGVATGMAYTPFGGEILFIEATRMPGKGGITLTGQIGDVMKESATAAFSLVRSRAVALGIDPKLLAESDVHLHVPAGAVPKDGPSAGTAMFTSLASLFLNRPVRSDVAMTGEITLRGLVLPIGGLKEKSLAAKRAGIRQVIVPKRNEKDMPDIPQEVREGLTWHFVENVDQVMEFALVPKPKSQPARAATNGSAKSKKTTRARK</sequence>
<dbReference type="Pfam" id="PF02190">
    <property type="entry name" value="LON_substr_bdg"/>
    <property type="match status" value="1"/>
</dbReference>
<dbReference type="PANTHER" id="PTHR10046">
    <property type="entry name" value="ATP DEPENDENT LON PROTEASE FAMILY MEMBER"/>
    <property type="match status" value="1"/>
</dbReference>
<keyword evidence="6 9" id="KW-0720">Serine protease</keyword>
<evidence type="ECO:0000256" key="10">
    <source>
        <dbReference type="PIRNR" id="PIRNR001174"/>
    </source>
</evidence>
<dbReference type="GO" id="GO:0004176">
    <property type="term" value="F:ATP-dependent peptidase activity"/>
    <property type="evidence" value="ECO:0007669"/>
    <property type="project" value="UniProtKB-UniRule"/>
</dbReference>
<dbReference type="InterPro" id="IPR046336">
    <property type="entry name" value="Lon_prtase_N_sf"/>
</dbReference>
<dbReference type="FunFam" id="3.30.230.10:FF:000019">
    <property type="entry name" value="Lon protease homolog 2, peroxisomal"/>
    <property type="match status" value="1"/>
</dbReference>
<dbReference type="GO" id="GO:0034605">
    <property type="term" value="P:cellular response to heat"/>
    <property type="evidence" value="ECO:0007669"/>
    <property type="project" value="UniProtKB-UniRule"/>
</dbReference>
<dbReference type="InterPro" id="IPR003111">
    <property type="entry name" value="Lon_prtase_N"/>
</dbReference>
<evidence type="ECO:0000256" key="2">
    <source>
        <dbReference type="ARBA" id="ARBA00022490"/>
    </source>
</evidence>
<evidence type="ECO:0000256" key="6">
    <source>
        <dbReference type="ARBA" id="ARBA00022825"/>
    </source>
</evidence>
<keyword evidence="4 9" id="KW-0547">Nucleotide-binding</keyword>
<evidence type="ECO:0000256" key="8">
    <source>
        <dbReference type="ARBA" id="ARBA00023016"/>
    </source>
</evidence>
<keyword evidence="5 9" id="KW-0378">Hydrolase</keyword>
<dbReference type="InterPro" id="IPR003959">
    <property type="entry name" value="ATPase_AAA_core"/>
</dbReference>
<evidence type="ECO:0000256" key="5">
    <source>
        <dbReference type="ARBA" id="ARBA00022801"/>
    </source>
</evidence>
<evidence type="ECO:0000259" key="16">
    <source>
        <dbReference type="PROSITE" id="PS51787"/>
    </source>
</evidence>
<evidence type="ECO:0000313" key="17">
    <source>
        <dbReference type="EMBL" id="QOV88620.1"/>
    </source>
</evidence>
<keyword evidence="7 9" id="KW-0067">ATP-binding</keyword>
<dbReference type="InterPro" id="IPR027417">
    <property type="entry name" value="P-loop_NTPase"/>
</dbReference>
<dbReference type="GO" id="GO:0005737">
    <property type="term" value="C:cytoplasm"/>
    <property type="evidence" value="ECO:0007669"/>
    <property type="project" value="UniProtKB-SubCell"/>
</dbReference>
<dbReference type="EMBL" id="CP063458">
    <property type="protein sequence ID" value="QOV88620.1"/>
    <property type="molecule type" value="Genomic_DNA"/>
</dbReference>
<dbReference type="RefSeq" id="WP_206291613.1">
    <property type="nucleotide sequence ID" value="NZ_CP063458.1"/>
</dbReference>
<dbReference type="HAMAP" id="MF_01973">
    <property type="entry name" value="lon_bact"/>
    <property type="match status" value="1"/>
</dbReference>
<keyword evidence="3 9" id="KW-0645">Protease</keyword>
<feature type="compositionally biased region" description="Basic residues" evidence="14">
    <location>
        <begin position="892"/>
        <end position="901"/>
    </location>
</feature>
<dbReference type="EC" id="3.4.21.53" evidence="9 10"/>